<gene>
    <name evidence="2" type="ORF">EIH08_12270</name>
</gene>
<accession>A0A3G8WJL4</accession>
<evidence type="ECO:0000313" key="3">
    <source>
        <dbReference type="Proteomes" id="UP000282297"/>
    </source>
</evidence>
<reference evidence="3" key="1">
    <citation type="submission" date="2018-11" db="EMBL/GenBank/DDBJ databases">
        <title>Proposal to divide the Flavobacteriaceae and reorganize its genera based on Amino Acid Identity values calculated from whole genome sequences.</title>
        <authorList>
            <person name="Nicholson A.C."/>
            <person name="Gulvik C.A."/>
            <person name="Whitney A.M."/>
            <person name="Humrighouse B.W."/>
            <person name="Bell M."/>
            <person name="Holmes B."/>
            <person name="Steigerwalt A.B."/>
            <person name="Villarma A."/>
            <person name="Sheth M."/>
            <person name="Batra D."/>
            <person name="Pryor J."/>
            <person name="Bernardet J.-F."/>
            <person name="Hugo C."/>
            <person name="Kampfer P."/>
            <person name="Newman J.D."/>
            <person name="McQuiston J.R."/>
        </authorList>
    </citation>
    <scope>NUCLEOTIDE SEQUENCE [LARGE SCALE GENOMIC DNA]</scope>
    <source>
        <strain evidence="3">H4753</strain>
    </source>
</reference>
<evidence type="ECO:0008006" key="4">
    <source>
        <dbReference type="Google" id="ProtNLM"/>
    </source>
</evidence>
<keyword evidence="1" id="KW-0812">Transmembrane</keyword>
<name>A0A3G8WJL4_9FLAO</name>
<dbReference type="AlphaFoldDB" id="A0A3G8WJL4"/>
<feature type="transmembrane region" description="Helical" evidence="1">
    <location>
        <begin position="33"/>
        <end position="53"/>
    </location>
</feature>
<evidence type="ECO:0000313" key="2">
    <source>
        <dbReference type="EMBL" id="AZI21360.1"/>
    </source>
</evidence>
<proteinExistence type="predicted"/>
<sequence length="67" mass="7998">MEKVFKNWDIRRIFYLLGGMFFLFTAVKDQMWWIAIFGIYFMSMAIFRFGCAAGNCELPLTQKEEKP</sequence>
<protein>
    <recommendedName>
        <fullName evidence="4">DUF2892 domain-containing protein</fullName>
    </recommendedName>
</protein>
<dbReference type="Proteomes" id="UP000282297">
    <property type="component" value="Chromosome"/>
</dbReference>
<dbReference type="EMBL" id="CP034171">
    <property type="protein sequence ID" value="AZI21360.1"/>
    <property type="molecule type" value="Genomic_DNA"/>
</dbReference>
<keyword evidence="1" id="KW-1133">Transmembrane helix</keyword>
<organism evidence="2 3">
    <name type="scientific">Chryseobacterium taklimakanense</name>
    <dbReference type="NCBI Taxonomy" id="536441"/>
    <lineage>
        <taxon>Bacteria</taxon>
        <taxon>Pseudomonadati</taxon>
        <taxon>Bacteroidota</taxon>
        <taxon>Flavobacteriia</taxon>
        <taxon>Flavobacteriales</taxon>
        <taxon>Weeksellaceae</taxon>
        <taxon>Chryseobacterium group</taxon>
        <taxon>Chryseobacterium</taxon>
    </lineage>
</organism>
<keyword evidence="1" id="KW-0472">Membrane</keyword>
<evidence type="ECO:0000256" key="1">
    <source>
        <dbReference type="SAM" id="Phobius"/>
    </source>
</evidence>
<dbReference type="RefSeq" id="WP_124785540.1">
    <property type="nucleotide sequence ID" value="NZ_CP034171.1"/>
</dbReference>
<feature type="transmembrane region" description="Helical" evidence="1">
    <location>
        <begin position="12"/>
        <end position="27"/>
    </location>
</feature>